<protein>
    <submittedName>
        <fullName evidence="2">Uncharacterized protein</fullName>
    </submittedName>
</protein>
<dbReference type="EMBL" id="CAUEEQ010031982">
    <property type="protein sequence ID" value="CAJ0950628.1"/>
    <property type="molecule type" value="Genomic_DNA"/>
</dbReference>
<feature type="compositionally biased region" description="Basic and acidic residues" evidence="1">
    <location>
        <begin position="293"/>
        <end position="313"/>
    </location>
</feature>
<feature type="compositionally biased region" description="Basic and acidic residues" evidence="1">
    <location>
        <begin position="274"/>
        <end position="286"/>
    </location>
</feature>
<gene>
    <name evidence="2" type="ORF">RIMI_LOCUS13096008</name>
</gene>
<organism evidence="2 3">
    <name type="scientific">Ranitomeya imitator</name>
    <name type="common">mimic poison frog</name>
    <dbReference type="NCBI Taxonomy" id="111125"/>
    <lineage>
        <taxon>Eukaryota</taxon>
        <taxon>Metazoa</taxon>
        <taxon>Chordata</taxon>
        <taxon>Craniata</taxon>
        <taxon>Vertebrata</taxon>
        <taxon>Euteleostomi</taxon>
        <taxon>Amphibia</taxon>
        <taxon>Batrachia</taxon>
        <taxon>Anura</taxon>
        <taxon>Neobatrachia</taxon>
        <taxon>Hyloidea</taxon>
        <taxon>Dendrobatidae</taxon>
        <taxon>Dendrobatinae</taxon>
        <taxon>Ranitomeya</taxon>
    </lineage>
</organism>
<feature type="compositionally biased region" description="Basic and acidic residues" evidence="1">
    <location>
        <begin position="100"/>
        <end position="182"/>
    </location>
</feature>
<evidence type="ECO:0000313" key="3">
    <source>
        <dbReference type="Proteomes" id="UP001176940"/>
    </source>
</evidence>
<feature type="compositionally biased region" description="Basic and acidic residues" evidence="1">
    <location>
        <begin position="189"/>
        <end position="267"/>
    </location>
</feature>
<dbReference type="Proteomes" id="UP001176940">
    <property type="component" value="Unassembled WGS sequence"/>
</dbReference>
<evidence type="ECO:0000313" key="2">
    <source>
        <dbReference type="EMBL" id="CAJ0950628.1"/>
    </source>
</evidence>
<sequence>MEEIEGTRKLDGKMCLYCTVRPPDSVQTLRDGNQGKHRVTKRGPALSYPMFTLVTGIVGRWRAYKSKEDTWSTEELKKHLKTMQSDSGNDRRHKERSHHRQDEEHTQRKHRPDEKRDKRERPKDQGRDGHAEKGKGDHQEQRREKEKARERDKDKYRVSERHRTNDREKTSDKVDTGEKPVKEYGTYDLGREERKLRDSHEKRKHRNEDRERRHEERREKEGRKRESEEHEDRKQRHRKESEVFTSHDADRERRRSDRRYREASDREKRHHSRQEKGTPSDEKSPEDPVLYSDRAKEKPSTEGYTHGDKEQRHRDKKDRRTRAHERMKTDSQTVQEESREAERSAGGQTAHGIQGKHRVTKRGPALSYPMFTLVTGIVGRWRAVCVTALQRPNSDAAAIRIVVGIAAASLNENISSSKSHSKLLLAKAESNDEKSLSLYAWLSHLCPRMHGCPIPVLGCMALPVPILVCMALPVPIIVCMAPQSLSWYAWLLIPMYDSCEKKHLIYLPALPQWHCILFQPPAALPAKRSRGPAH</sequence>
<feature type="region of interest" description="Disordered" evidence="1">
    <location>
        <begin position="68"/>
        <end position="359"/>
    </location>
</feature>
<reference evidence="2" key="1">
    <citation type="submission" date="2023-07" db="EMBL/GenBank/DDBJ databases">
        <authorList>
            <person name="Stuckert A."/>
        </authorList>
    </citation>
    <scope>NUCLEOTIDE SEQUENCE</scope>
</reference>
<accession>A0ABN9LV14</accession>
<proteinExistence type="predicted"/>
<feature type="compositionally biased region" description="Basic and acidic residues" evidence="1">
    <location>
        <begin position="68"/>
        <end position="77"/>
    </location>
</feature>
<feature type="compositionally biased region" description="Basic residues" evidence="1">
    <location>
        <begin position="314"/>
        <end position="323"/>
    </location>
</feature>
<comment type="caution">
    <text evidence="2">The sequence shown here is derived from an EMBL/GenBank/DDBJ whole genome shotgun (WGS) entry which is preliminary data.</text>
</comment>
<keyword evidence="3" id="KW-1185">Reference proteome</keyword>
<evidence type="ECO:0000256" key="1">
    <source>
        <dbReference type="SAM" id="MobiDB-lite"/>
    </source>
</evidence>
<name>A0ABN9LV14_9NEOB</name>